<dbReference type="PANTHER" id="PTHR34142">
    <property type="entry name" value="ENDO-BETA-1,4-GLUCANASE A"/>
    <property type="match status" value="1"/>
</dbReference>
<organism evidence="14">
    <name type="scientific">Melampsora larici-populina (strain 98AG31 / pathotype 3-4-7)</name>
    <name type="common">Poplar leaf rust fungus</name>
    <dbReference type="NCBI Taxonomy" id="747676"/>
    <lineage>
        <taxon>Eukaryota</taxon>
        <taxon>Fungi</taxon>
        <taxon>Dikarya</taxon>
        <taxon>Basidiomycota</taxon>
        <taxon>Pucciniomycotina</taxon>
        <taxon>Pucciniomycetes</taxon>
        <taxon>Pucciniales</taxon>
        <taxon>Melampsoraceae</taxon>
        <taxon>Melampsora</taxon>
    </lineage>
</organism>
<evidence type="ECO:0000259" key="12">
    <source>
        <dbReference type="Pfam" id="PF00150"/>
    </source>
</evidence>
<dbReference type="eggNOG" id="ENOG502QXN4">
    <property type="taxonomic scope" value="Eukaryota"/>
</dbReference>
<sequence length="343" mass="37532">MIVNVQMTTKLAIFLFFAASCRSIWGAASVPRLNGVNVAGLEFGIDINGTSIGNYNSPEFDQIQHFVSVGMNVIRIPFGWQYIQPQINGDLDANYLGLLVKYVEYTLGLGAHVIIDLHNYARRDGKIVGQSDLSAESLADMWSKVASHFKEQTNVFFGLMNEPHDVDSKTWIGVVQLVVTAIRQQGASNTILLPGNYWMHFATFANDYNNGMSAVKNPDGTKTGLIFDIHQYLDVDGSGAHKECTQYHPDEITSVAALLKRDGQQAIVTETGGGNSQSCSDFIYKFVKAVNNEFPTFIGALLWGGGPFSADSTLVITVKEGNNWKDQINLEAMKRSLASGSSS</sequence>
<reference evidence="14" key="1">
    <citation type="journal article" date="2011" name="Proc. Natl. Acad. Sci. U.S.A.">
        <title>Obligate biotrophy features unraveled by the genomic analysis of rust fungi.</title>
        <authorList>
            <person name="Duplessis S."/>
            <person name="Cuomo C.A."/>
            <person name="Lin Y.-C."/>
            <person name="Aerts A."/>
            <person name="Tisserant E."/>
            <person name="Veneault-Fourrey C."/>
            <person name="Joly D.L."/>
            <person name="Hacquard S."/>
            <person name="Amselem J."/>
            <person name="Cantarel B.L."/>
            <person name="Chiu R."/>
            <person name="Coutinho P.M."/>
            <person name="Feau N."/>
            <person name="Field M."/>
            <person name="Frey P."/>
            <person name="Gelhaye E."/>
            <person name="Goldberg J."/>
            <person name="Grabherr M.G."/>
            <person name="Kodira C.D."/>
            <person name="Kohler A."/>
            <person name="Kuees U."/>
            <person name="Lindquist E.A."/>
            <person name="Lucas S.M."/>
            <person name="Mago R."/>
            <person name="Mauceli E."/>
            <person name="Morin E."/>
            <person name="Murat C."/>
            <person name="Pangilinan J.L."/>
            <person name="Park R."/>
            <person name="Pearson M."/>
            <person name="Quesneville H."/>
            <person name="Rouhier N."/>
            <person name="Sakthikumar S."/>
            <person name="Salamov A.A."/>
            <person name="Schmutz J."/>
            <person name="Selles B."/>
            <person name="Shapiro H."/>
            <person name="Tanguay P."/>
            <person name="Tuskan G.A."/>
            <person name="Henrissat B."/>
            <person name="Van de Peer Y."/>
            <person name="Rouze P."/>
            <person name="Ellis J.G."/>
            <person name="Dodds P.N."/>
            <person name="Schein J.E."/>
            <person name="Zhong S."/>
            <person name="Hamelin R.C."/>
            <person name="Grigoriev I.V."/>
            <person name="Szabo L.J."/>
            <person name="Martin F."/>
        </authorList>
    </citation>
    <scope>NUCLEOTIDE SEQUENCE [LARGE SCALE GENOMIC DNA]</scope>
    <source>
        <strain evidence="14">98AG31 / pathotype 3-4-7</strain>
    </source>
</reference>
<evidence type="ECO:0000256" key="9">
    <source>
        <dbReference type="ARBA" id="ARBA00023326"/>
    </source>
</evidence>
<dbReference type="InterPro" id="IPR018087">
    <property type="entry name" value="Glyco_hydro_5_CS"/>
</dbReference>
<keyword evidence="5 10" id="KW-0378">Hydrolase</keyword>
<keyword evidence="8 10" id="KW-0326">Glycosidase</keyword>
<dbReference type="InterPro" id="IPR001547">
    <property type="entry name" value="Glyco_hydro_5"/>
</dbReference>
<keyword evidence="4 11" id="KW-0732">Signal</keyword>
<evidence type="ECO:0000256" key="11">
    <source>
        <dbReference type="SAM" id="SignalP"/>
    </source>
</evidence>
<evidence type="ECO:0000256" key="1">
    <source>
        <dbReference type="ARBA" id="ARBA00000966"/>
    </source>
</evidence>
<dbReference type="EC" id="3.2.1.4" evidence="3"/>
<dbReference type="KEGG" id="mlr:MELLADRAFT_47207"/>
<evidence type="ECO:0000313" key="13">
    <source>
        <dbReference type="EMBL" id="EGG10321.1"/>
    </source>
</evidence>
<evidence type="ECO:0000256" key="10">
    <source>
        <dbReference type="RuleBase" id="RU361153"/>
    </source>
</evidence>
<keyword evidence="14" id="KW-1185">Reference proteome</keyword>
<evidence type="ECO:0000256" key="4">
    <source>
        <dbReference type="ARBA" id="ARBA00022729"/>
    </source>
</evidence>
<accession>F4RBK4</accession>
<protein>
    <recommendedName>
        <fullName evidence="3">cellulase</fullName>
        <ecNumber evidence="3">3.2.1.4</ecNumber>
    </recommendedName>
</protein>
<dbReference type="InterPro" id="IPR017853">
    <property type="entry name" value="GH"/>
</dbReference>
<keyword evidence="6" id="KW-0136">Cellulose degradation</keyword>
<evidence type="ECO:0000256" key="3">
    <source>
        <dbReference type="ARBA" id="ARBA00012601"/>
    </source>
</evidence>
<dbReference type="GO" id="GO:0008810">
    <property type="term" value="F:cellulase activity"/>
    <property type="evidence" value="ECO:0007669"/>
    <property type="project" value="UniProtKB-EC"/>
</dbReference>
<dbReference type="GO" id="GO:0030245">
    <property type="term" value="P:cellulose catabolic process"/>
    <property type="evidence" value="ECO:0007669"/>
    <property type="project" value="UniProtKB-KW"/>
</dbReference>
<evidence type="ECO:0000256" key="6">
    <source>
        <dbReference type="ARBA" id="ARBA00023001"/>
    </source>
</evidence>
<evidence type="ECO:0000256" key="7">
    <source>
        <dbReference type="ARBA" id="ARBA00023277"/>
    </source>
</evidence>
<dbReference type="VEuPathDB" id="FungiDB:MELLADRAFT_47207"/>
<dbReference type="PANTHER" id="PTHR34142:SF1">
    <property type="entry name" value="GLYCOSIDE HYDROLASE FAMILY 5 DOMAIN-CONTAINING PROTEIN"/>
    <property type="match status" value="1"/>
</dbReference>
<evidence type="ECO:0000313" key="14">
    <source>
        <dbReference type="Proteomes" id="UP000001072"/>
    </source>
</evidence>
<dbReference type="OrthoDB" id="5823761at2759"/>
<keyword evidence="9" id="KW-0624">Polysaccharide degradation</keyword>
<feature type="signal peptide" evidence="11">
    <location>
        <begin position="1"/>
        <end position="23"/>
    </location>
</feature>
<comment type="catalytic activity">
    <reaction evidence="1">
        <text>Endohydrolysis of (1-&gt;4)-beta-D-glucosidic linkages in cellulose, lichenin and cereal beta-D-glucans.</text>
        <dbReference type="EC" id="3.2.1.4"/>
    </reaction>
</comment>
<proteinExistence type="inferred from homology"/>
<dbReference type="STRING" id="747676.F4RBK4"/>
<dbReference type="InParanoid" id="F4RBK4"/>
<gene>
    <name evidence="13" type="ORF">MELLADRAFT_47207</name>
</gene>
<evidence type="ECO:0000256" key="5">
    <source>
        <dbReference type="ARBA" id="ARBA00022801"/>
    </source>
</evidence>
<evidence type="ECO:0000256" key="2">
    <source>
        <dbReference type="ARBA" id="ARBA00005641"/>
    </source>
</evidence>
<dbReference type="RefSeq" id="XP_007406622.1">
    <property type="nucleotide sequence ID" value="XM_007406560.1"/>
</dbReference>
<dbReference type="Proteomes" id="UP000001072">
    <property type="component" value="Unassembled WGS sequence"/>
</dbReference>
<comment type="similarity">
    <text evidence="2 10">Belongs to the glycosyl hydrolase 5 (cellulase A) family.</text>
</comment>
<dbReference type="SUPFAM" id="SSF51445">
    <property type="entry name" value="(Trans)glycosidases"/>
    <property type="match status" value="1"/>
</dbReference>
<dbReference type="FunFam" id="3.20.20.80:FF:000124">
    <property type="entry name" value="Exported cellulase"/>
    <property type="match status" value="1"/>
</dbReference>
<dbReference type="EMBL" id="GL883095">
    <property type="protein sequence ID" value="EGG10321.1"/>
    <property type="molecule type" value="Genomic_DNA"/>
</dbReference>
<dbReference type="Pfam" id="PF00150">
    <property type="entry name" value="Cellulase"/>
    <property type="match status" value="1"/>
</dbReference>
<dbReference type="Gene3D" id="3.20.20.80">
    <property type="entry name" value="Glycosidases"/>
    <property type="match status" value="1"/>
</dbReference>
<feature type="chain" id="PRO_5003314979" description="cellulase" evidence="11">
    <location>
        <begin position="24"/>
        <end position="343"/>
    </location>
</feature>
<dbReference type="HOGENOM" id="CLU_029718_1_1_1"/>
<evidence type="ECO:0000256" key="8">
    <source>
        <dbReference type="ARBA" id="ARBA00023295"/>
    </source>
</evidence>
<keyword evidence="7" id="KW-0119">Carbohydrate metabolism</keyword>
<dbReference type="PROSITE" id="PS00659">
    <property type="entry name" value="GLYCOSYL_HYDROL_F5"/>
    <property type="match status" value="1"/>
</dbReference>
<dbReference type="GeneID" id="18928410"/>
<feature type="domain" description="Glycoside hydrolase family 5" evidence="12">
    <location>
        <begin position="47"/>
        <end position="303"/>
    </location>
</feature>
<dbReference type="AlphaFoldDB" id="F4RBK4"/>
<name>F4RBK4_MELLP</name>